<dbReference type="PANTHER" id="PTHR33515:SF1">
    <property type="entry name" value="RIBOSOME-BINDING FACTOR A, CHLOROPLASTIC-RELATED"/>
    <property type="match status" value="1"/>
</dbReference>
<comment type="subunit">
    <text evidence="2">Monomer. Binds 30S ribosomal subunits, but not 50S ribosomal subunits or 70S ribosomes.</text>
</comment>
<evidence type="ECO:0000256" key="2">
    <source>
        <dbReference type="HAMAP-Rule" id="MF_00003"/>
    </source>
</evidence>
<evidence type="ECO:0000313" key="4">
    <source>
        <dbReference type="Proteomes" id="UP000291933"/>
    </source>
</evidence>
<dbReference type="GO" id="GO:0005829">
    <property type="term" value="C:cytosol"/>
    <property type="evidence" value="ECO:0007669"/>
    <property type="project" value="TreeGrafter"/>
</dbReference>
<sequence length="148" mass="16156">MGNPRYIKTGEQIKQIVATYIERRLKDPRLGFVTVTDVRMTGDGREASIFYTVMGGEQERTDTAAALESARGMIRSTVGKQLGMKFTPSITFILDAIPETAAEIEAVLAKARGLDAEVAAKAEGAVYAGEADPYKKPHVDDEDEDDEE</sequence>
<dbReference type="InterPro" id="IPR020053">
    <property type="entry name" value="Ribosome-bd_factorA_CS"/>
</dbReference>
<dbReference type="AlphaFoldDB" id="A0A4Q9KNR8"/>
<dbReference type="RefSeq" id="WP_131171292.1">
    <property type="nucleotide sequence ID" value="NZ_FXTL01000003.1"/>
</dbReference>
<reference evidence="3 4" key="1">
    <citation type="submission" date="2019-01" db="EMBL/GenBank/DDBJ databases">
        <title>Lactibacter flavus gen. nov., sp. nov., a novel bacterium of the family Propionibacteriaceae isolated from raw milk and dairy products.</title>
        <authorList>
            <person name="Huptas C."/>
            <person name="Wenning M."/>
            <person name="Breitenwieser F."/>
            <person name="Doll E."/>
            <person name="Von Neubeck M."/>
            <person name="Busse H.-J."/>
            <person name="Scherer S."/>
        </authorList>
    </citation>
    <scope>NUCLEOTIDE SEQUENCE [LARGE SCALE GENOMIC DNA]</scope>
    <source>
        <strain evidence="3 4">DSM 22130</strain>
    </source>
</reference>
<name>A0A4Q9KNR8_PROTD</name>
<dbReference type="SUPFAM" id="SSF89919">
    <property type="entry name" value="Ribosome-binding factor A, RbfA"/>
    <property type="match status" value="1"/>
</dbReference>
<dbReference type="InterPro" id="IPR015946">
    <property type="entry name" value="KH_dom-like_a/b"/>
</dbReference>
<accession>A0A4Q9KNR8</accession>
<keyword evidence="2" id="KW-0963">Cytoplasm</keyword>
<dbReference type="Gene3D" id="3.30.300.20">
    <property type="match status" value="1"/>
</dbReference>
<dbReference type="GO" id="GO:0030490">
    <property type="term" value="P:maturation of SSU-rRNA"/>
    <property type="evidence" value="ECO:0007669"/>
    <property type="project" value="UniProtKB-UniRule"/>
</dbReference>
<dbReference type="PANTHER" id="PTHR33515">
    <property type="entry name" value="RIBOSOME-BINDING FACTOR A, CHLOROPLASTIC-RELATED"/>
    <property type="match status" value="1"/>
</dbReference>
<comment type="subcellular location">
    <subcellularLocation>
        <location evidence="2">Cytoplasm</location>
    </subcellularLocation>
</comment>
<evidence type="ECO:0000256" key="1">
    <source>
        <dbReference type="ARBA" id="ARBA00022517"/>
    </source>
</evidence>
<dbReference type="Pfam" id="PF02033">
    <property type="entry name" value="RBFA"/>
    <property type="match status" value="1"/>
</dbReference>
<dbReference type="InterPro" id="IPR023799">
    <property type="entry name" value="RbfA_dom_sf"/>
</dbReference>
<dbReference type="HAMAP" id="MF_00003">
    <property type="entry name" value="RbfA"/>
    <property type="match status" value="1"/>
</dbReference>
<dbReference type="Proteomes" id="UP000291933">
    <property type="component" value="Unassembled WGS sequence"/>
</dbReference>
<organism evidence="3 4">
    <name type="scientific">Propioniciclava tarda</name>
    <dbReference type="NCBI Taxonomy" id="433330"/>
    <lineage>
        <taxon>Bacteria</taxon>
        <taxon>Bacillati</taxon>
        <taxon>Actinomycetota</taxon>
        <taxon>Actinomycetes</taxon>
        <taxon>Propionibacteriales</taxon>
        <taxon>Propionibacteriaceae</taxon>
        <taxon>Propioniciclava</taxon>
    </lineage>
</organism>
<proteinExistence type="inferred from homology"/>
<dbReference type="NCBIfam" id="TIGR00082">
    <property type="entry name" value="rbfA"/>
    <property type="match status" value="1"/>
</dbReference>
<comment type="function">
    <text evidence="2">One of several proteins that assist in the late maturation steps of the functional core of the 30S ribosomal subunit. Associates with free 30S ribosomal subunits (but not with 30S subunits that are part of 70S ribosomes or polysomes). Required for efficient processing of 16S rRNA. May interact with the 5'-terminal helix region of 16S rRNA.</text>
</comment>
<gene>
    <name evidence="2 3" type="primary">rbfA</name>
    <name evidence="3" type="ORF">ET996_04130</name>
</gene>
<dbReference type="GO" id="GO:0043024">
    <property type="term" value="F:ribosomal small subunit binding"/>
    <property type="evidence" value="ECO:0007669"/>
    <property type="project" value="TreeGrafter"/>
</dbReference>
<evidence type="ECO:0000313" key="3">
    <source>
        <dbReference type="EMBL" id="TBT95640.1"/>
    </source>
</evidence>
<keyword evidence="1 2" id="KW-0690">Ribosome biogenesis</keyword>
<dbReference type="PROSITE" id="PS01319">
    <property type="entry name" value="RBFA"/>
    <property type="match status" value="1"/>
</dbReference>
<comment type="similarity">
    <text evidence="2">Belongs to the RbfA family.</text>
</comment>
<dbReference type="OrthoDB" id="307788at2"/>
<dbReference type="InterPro" id="IPR000238">
    <property type="entry name" value="RbfA"/>
</dbReference>
<protein>
    <recommendedName>
        <fullName evidence="2">Ribosome-binding factor A</fullName>
    </recommendedName>
</protein>
<comment type="caution">
    <text evidence="3">The sequence shown here is derived from an EMBL/GenBank/DDBJ whole genome shotgun (WGS) entry which is preliminary data.</text>
</comment>
<dbReference type="EMBL" id="SDMR01000003">
    <property type="protein sequence ID" value="TBT95640.1"/>
    <property type="molecule type" value="Genomic_DNA"/>
</dbReference>
<keyword evidence="4" id="KW-1185">Reference proteome</keyword>